<dbReference type="EMBL" id="BGZK01000624">
    <property type="protein sequence ID" value="GBP53419.1"/>
    <property type="molecule type" value="Genomic_DNA"/>
</dbReference>
<organism evidence="2 3">
    <name type="scientific">Eumeta variegata</name>
    <name type="common">Bagworm moth</name>
    <name type="synonym">Eumeta japonica</name>
    <dbReference type="NCBI Taxonomy" id="151549"/>
    <lineage>
        <taxon>Eukaryota</taxon>
        <taxon>Metazoa</taxon>
        <taxon>Ecdysozoa</taxon>
        <taxon>Arthropoda</taxon>
        <taxon>Hexapoda</taxon>
        <taxon>Insecta</taxon>
        <taxon>Pterygota</taxon>
        <taxon>Neoptera</taxon>
        <taxon>Endopterygota</taxon>
        <taxon>Lepidoptera</taxon>
        <taxon>Glossata</taxon>
        <taxon>Ditrysia</taxon>
        <taxon>Tineoidea</taxon>
        <taxon>Psychidae</taxon>
        <taxon>Oiketicinae</taxon>
        <taxon>Eumeta</taxon>
    </lineage>
</organism>
<sequence>MARVNTNGREVVNRGESTPAGAGRYLEGSRPLDDSFTLLAASLAGQWCGLPDHMVTPRTSNATCAGRKFRPTVTKSSGTFHFPGRFERATIIEQVRFSLSSNDSLEDGAGGSAPLN</sequence>
<evidence type="ECO:0000313" key="2">
    <source>
        <dbReference type="EMBL" id="GBP53419.1"/>
    </source>
</evidence>
<feature type="region of interest" description="Disordered" evidence="1">
    <location>
        <begin position="1"/>
        <end position="26"/>
    </location>
</feature>
<accession>A0A4C1WSW9</accession>
<proteinExistence type="predicted"/>
<gene>
    <name evidence="2" type="ORF">EVAR_48171_1</name>
</gene>
<evidence type="ECO:0000256" key="1">
    <source>
        <dbReference type="SAM" id="MobiDB-lite"/>
    </source>
</evidence>
<reference evidence="2 3" key="1">
    <citation type="journal article" date="2019" name="Commun. Biol.">
        <title>The bagworm genome reveals a unique fibroin gene that provides high tensile strength.</title>
        <authorList>
            <person name="Kono N."/>
            <person name="Nakamura H."/>
            <person name="Ohtoshi R."/>
            <person name="Tomita M."/>
            <person name="Numata K."/>
            <person name="Arakawa K."/>
        </authorList>
    </citation>
    <scope>NUCLEOTIDE SEQUENCE [LARGE SCALE GENOMIC DNA]</scope>
</reference>
<evidence type="ECO:0000313" key="3">
    <source>
        <dbReference type="Proteomes" id="UP000299102"/>
    </source>
</evidence>
<dbReference type="Proteomes" id="UP000299102">
    <property type="component" value="Unassembled WGS sequence"/>
</dbReference>
<dbReference type="AlphaFoldDB" id="A0A4C1WSW9"/>
<comment type="caution">
    <text evidence="2">The sequence shown here is derived from an EMBL/GenBank/DDBJ whole genome shotgun (WGS) entry which is preliminary data.</text>
</comment>
<keyword evidence="3" id="KW-1185">Reference proteome</keyword>
<name>A0A4C1WSW9_EUMVA</name>
<protein>
    <submittedName>
        <fullName evidence="2">Uncharacterized protein</fullName>
    </submittedName>
</protein>